<protein>
    <submittedName>
        <fullName evidence="2">Type VII secretion-associated protein</fullName>
    </submittedName>
</protein>
<sequence>MTDSWRYAAVHLGYTEISVVATSGPLEGPRESVGSAFATVEGGRLVFGRADAVGEIPPLLCIDDPSIAVGNSVWNRGEVLHGIVWSALQSVGVHDGLDVLEIAYPSIWGDERTGFLRATFAASANEVVLVETAAAAIESSGERAPTAAVVVEVGALDTSVLVIDASGAHGGDTGAVVPFGAGDDDAWRHAVGDYIRSSVSHCPDEVFVVAPPNGGADLVVDRSTRWLTGLDIARSLYRRAGADLDPAPSVRAVTTRSAAWLDDVTVPPSRRNPAFSRIAVAVGTAVAVVSVCAAVFFVSLSPDRVEIEAAQPFSPISAPNGSVSVSAVDAPPATTSTEAPPPVRTATFVSGRASMRLPATWTRLDDPDRMVLIPPTPPDRRIVVTVADLTPGSTQEQVAAELRTAIDARGPGSTVGSLESVRDFGSRVGIAYTETPIDDSTVLWRVFVESDLQVSVGCQFEGDDSAVIDAECDLATQSLEIVPAS</sequence>
<proteinExistence type="predicted"/>
<accession>A0ABT4MJQ4</accession>
<keyword evidence="3" id="KW-1185">Reference proteome</keyword>
<dbReference type="InterPro" id="IPR023840">
    <property type="entry name" value="T7SS_Rv3446c"/>
</dbReference>
<gene>
    <name evidence="2" type="ORF">O4220_22095</name>
</gene>
<dbReference type="Proteomes" id="UP001081071">
    <property type="component" value="Unassembled WGS sequence"/>
</dbReference>
<keyword evidence="1" id="KW-0472">Membrane</keyword>
<comment type="caution">
    <text evidence="2">The sequence shown here is derived from an EMBL/GenBank/DDBJ whole genome shotgun (WGS) entry which is preliminary data.</text>
</comment>
<organism evidence="2 3">
    <name type="scientific">Rhodococcus ruber</name>
    <dbReference type="NCBI Taxonomy" id="1830"/>
    <lineage>
        <taxon>Bacteria</taxon>
        <taxon>Bacillati</taxon>
        <taxon>Actinomycetota</taxon>
        <taxon>Actinomycetes</taxon>
        <taxon>Mycobacteriales</taxon>
        <taxon>Nocardiaceae</taxon>
        <taxon>Rhodococcus</taxon>
    </lineage>
</organism>
<dbReference type="RefSeq" id="WP_269607651.1">
    <property type="nucleotide sequence ID" value="NZ_JAPWIJ010000010.1"/>
</dbReference>
<evidence type="ECO:0000313" key="2">
    <source>
        <dbReference type="EMBL" id="MCZ4521214.1"/>
    </source>
</evidence>
<keyword evidence="1" id="KW-1133">Transmembrane helix</keyword>
<dbReference type="NCBIfam" id="TIGR03931">
    <property type="entry name" value="T7SS_Rv3446c"/>
    <property type="match status" value="1"/>
</dbReference>
<feature type="transmembrane region" description="Helical" evidence="1">
    <location>
        <begin position="278"/>
        <end position="300"/>
    </location>
</feature>
<reference evidence="2" key="1">
    <citation type="submission" date="2022-12" db="EMBL/GenBank/DDBJ databases">
        <authorList>
            <person name="Krivoruchko A.V."/>
            <person name="Elkin A."/>
        </authorList>
    </citation>
    <scope>NUCLEOTIDE SEQUENCE</scope>
    <source>
        <strain evidence="2">IEGM 1391</strain>
    </source>
</reference>
<evidence type="ECO:0000313" key="3">
    <source>
        <dbReference type="Proteomes" id="UP001081071"/>
    </source>
</evidence>
<dbReference type="EMBL" id="JAPWIJ010000010">
    <property type="protein sequence ID" value="MCZ4521214.1"/>
    <property type="molecule type" value="Genomic_DNA"/>
</dbReference>
<keyword evidence="1" id="KW-0812">Transmembrane</keyword>
<name>A0ABT4MJQ4_9NOCA</name>
<evidence type="ECO:0000256" key="1">
    <source>
        <dbReference type="SAM" id="Phobius"/>
    </source>
</evidence>